<dbReference type="InterPro" id="IPR043130">
    <property type="entry name" value="CDP-OH_PTrfase_TM_dom"/>
</dbReference>
<keyword evidence="8 17" id="KW-0808">Transferase</keyword>
<protein>
    <recommendedName>
        <fullName evidence="6 16">CDP-diacylglycerol--glycerol-3-phosphate 3-phosphatidyltransferase</fullName>
        <ecNumber evidence="5 16">2.7.8.5</ecNumber>
    </recommendedName>
</protein>
<evidence type="ECO:0000256" key="11">
    <source>
        <dbReference type="ARBA" id="ARBA00023098"/>
    </source>
</evidence>
<evidence type="ECO:0000256" key="5">
    <source>
        <dbReference type="ARBA" id="ARBA00013170"/>
    </source>
</evidence>
<keyword evidence="12 18" id="KW-0472">Membrane</keyword>
<keyword evidence="20" id="KW-1185">Reference proteome</keyword>
<keyword evidence="13" id="KW-0594">Phospholipid biosynthesis</keyword>
<evidence type="ECO:0000256" key="2">
    <source>
        <dbReference type="ARBA" id="ARBA00005042"/>
    </source>
</evidence>
<keyword evidence="7" id="KW-0444">Lipid biosynthesis</keyword>
<keyword evidence="9 18" id="KW-0812">Transmembrane</keyword>
<keyword evidence="10 18" id="KW-1133">Transmembrane helix</keyword>
<evidence type="ECO:0000256" key="4">
    <source>
        <dbReference type="ARBA" id="ARBA00010441"/>
    </source>
</evidence>
<feature type="transmembrane region" description="Helical" evidence="18">
    <location>
        <begin position="34"/>
        <end position="54"/>
    </location>
</feature>
<dbReference type="InterPro" id="IPR000462">
    <property type="entry name" value="CDP-OH_P_trans"/>
</dbReference>
<dbReference type="NCBIfam" id="TIGR00560">
    <property type="entry name" value="pgsA"/>
    <property type="match status" value="1"/>
</dbReference>
<comment type="catalytic activity">
    <reaction evidence="15">
        <text>a CDP-1,2-diacyl-sn-glycerol + sn-glycerol 3-phosphate = a 1,2-diacyl-sn-glycero-3-phospho-(1'-sn-glycero-3'-phosphate) + CMP + H(+)</text>
        <dbReference type="Rhea" id="RHEA:12593"/>
        <dbReference type="ChEBI" id="CHEBI:15378"/>
        <dbReference type="ChEBI" id="CHEBI:57597"/>
        <dbReference type="ChEBI" id="CHEBI:58332"/>
        <dbReference type="ChEBI" id="CHEBI:60110"/>
        <dbReference type="ChEBI" id="CHEBI:60377"/>
        <dbReference type="EC" id="2.7.8.5"/>
    </reaction>
</comment>
<evidence type="ECO:0000256" key="16">
    <source>
        <dbReference type="NCBIfam" id="TIGR00560"/>
    </source>
</evidence>
<evidence type="ECO:0000256" key="1">
    <source>
        <dbReference type="ARBA" id="ARBA00004141"/>
    </source>
</evidence>
<keyword evidence="14" id="KW-1208">Phospholipid metabolism</keyword>
<name>A0A8J7MAG1_9RHOB</name>
<evidence type="ECO:0000256" key="12">
    <source>
        <dbReference type="ARBA" id="ARBA00023136"/>
    </source>
</evidence>
<evidence type="ECO:0000256" key="3">
    <source>
        <dbReference type="ARBA" id="ARBA00005189"/>
    </source>
</evidence>
<comment type="pathway">
    <text evidence="2">Phospholipid metabolism; phosphatidylglycerol biosynthesis; phosphatidylglycerol from CDP-diacylglycerol: step 1/2.</text>
</comment>
<dbReference type="InterPro" id="IPR004570">
    <property type="entry name" value="Phosphatidylglycerol_P_synth"/>
</dbReference>
<proteinExistence type="inferred from homology"/>
<gene>
    <name evidence="19" type="primary">pgsA</name>
    <name evidence="19" type="ORF">H0I76_16340</name>
</gene>
<evidence type="ECO:0000256" key="8">
    <source>
        <dbReference type="ARBA" id="ARBA00022679"/>
    </source>
</evidence>
<feature type="transmembrane region" description="Helical" evidence="18">
    <location>
        <begin position="74"/>
        <end position="96"/>
    </location>
</feature>
<comment type="subcellular location">
    <subcellularLocation>
        <location evidence="1">Membrane</location>
        <topology evidence="1">Multi-pass membrane protein</topology>
    </subcellularLocation>
</comment>
<dbReference type="PIRSF" id="PIRSF000847">
    <property type="entry name" value="Phos_ph_gly_syn"/>
    <property type="match status" value="1"/>
</dbReference>
<dbReference type="GO" id="GO:0046474">
    <property type="term" value="P:glycerophospholipid biosynthetic process"/>
    <property type="evidence" value="ECO:0007669"/>
    <property type="project" value="TreeGrafter"/>
</dbReference>
<dbReference type="Pfam" id="PF01066">
    <property type="entry name" value="CDP-OH_P_transf"/>
    <property type="match status" value="1"/>
</dbReference>
<feature type="transmembrane region" description="Helical" evidence="18">
    <location>
        <begin position="6"/>
        <end position="27"/>
    </location>
</feature>
<reference evidence="19" key="1">
    <citation type="submission" date="2020-12" db="EMBL/GenBank/DDBJ databases">
        <title>Bacterial taxonomy.</title>
        <authorList>
            <person name="Pan X."/>
        </authorList>
    </citation>
    <scope>NUCLEOTIDE SEQUENCE</scope>
    <source>
        <strain evidence="19">M0105</strain>
    </source>
</reference>
<organism evidence="19 20">
    <name type="scientific">Thermohalobaculum xanthum</name>
    <dbReference type="NCBI Taxonomy" id="2753746"/>
    <lineage>
        <taxon>Bacteria</taxon>
        <taxon>Pseudomonadati</taxon>
        <taxon>Pseudomonadota</taxon>
        <taxon>Alphaproteobacteria</taxon>
        <taxon>Rhodobacterales</taxon>
        <taxon>Paracoccaceae</taxon>
        <taxon>Thermohalobaculum</taxon>
    </lineage>
</organism>
<dbReference type="PANTHER" id="PTHR14269:SF62">
    <property type="entry name" value="CDP-DIACYLGLYCEROL--GLYCEROL-3-PHOSPHATE 3-PHOSPHATIDYLTRANSFERASE 1, CHLOROPLASTIC"/>
    <property type="match status" value="1"/>
</dbReference>
<feature type="transmembrane region" description="Helical" evidence="18">
    <location>
        <begin position="180"/>
        <end position="207"/>
    </location>
</feature>
<evidence type="ECO:0000256" key="17">
    <source>
        <dbReference type="RuleBase" id="RU003750"/>
    </source>
</evidence>
<evidence type="ECO:0000256" key="15">
    <source>
        <dbReference type="ARBA" id="ARBA00048586"/>
    </source>
</evidence>
<dbReference type="GO" id="GO:0016020">
    <property type="term" value="C:membrane"/>
    <property type="evidence" value="ECO:0007669"/>
    <property type="project" value="UniProtKB-SubCell"/>
</dbReference>
<evidence type="ECO:0000256" key="14">
    <source>
        <dbReference type="ARBA" id="ARBA00023264"/>
    </source>
</evidence>
<dbReference type="PANTHER" id="PTHR14269">
    <property type="entry name" value="CDP-DIACYLGLYCEROL--GLYCEROL-3-PHOSPHATE 3-PHOSPHATIDYLTRANSFERASE-RELATED"/>
    <property type="match status" value="1"/>
</dbReference>
<dbReference type="AlphaFoldDB" id="A0A8J7MAG1"/>
<accession>A0A8J7MAG1</accession>
<dbReference type="Gene3D" id="1.20.120.1760">
    <property type="match status" value="1"/>
</dbReference>
<dbReference type="RefSeq" id="WP_200612226.1">
    <property type="nucleotide sequence ID" value="NZ_JAEHHL010000010.1"/>
</dbReference>
<evidence type="ECO:0000256" key="13">
    <source>
        <dbReference type="ARBA" id="ARBA00023209"/>
    </source>
</evidence>
<evidence type="ECO:0000256" key="7">
    <source>
        <dbReference type="ARBA" id="ARBA00022516"/>
    </source>
</evidence>
<dbReference type="PROSITE" id="PS00379">
    <property type="entry name" value="CDP_ALCOHOL_P_TRANSF"/>
    <property type="match status" value="1"/>
</dbReference>
<evidence type="ECO:0000313" key="19">
    <source>
        <dbReference type="EMBL" id="MBK0400770.1"/>
    </source>
</evidence>
<evidence type="ECO:0000256" key="10">
    <source>
        <dbReference type="ARBA" id="ARBA00022989"/>
    </source>
</evidence>
<comment type="similarity">
    <text evidence="4 17">Belongs to the CDP-alcohol phosphatidyltransferase class-I family.</text>
</comment>
<sequence length="219" mass="23895">MRWTVPNLLTVSRVLAAPGVLFAFLLLDSPYADWIALVLFVSAAITDYFDGWLARLWRQESAFGKMLDPIADKLMVAIGLLVLATFSVGATPLYLIPASVILTREILVSGLREFLGEVKLHVTLIAKWKTTAQLVAIGVLLSAVPLAHLTGAEPRPARPSALVEPIGTAIAWGGPTALPVWNWVVISGLSLLWIAAGLTVLSGWDYFRKAMPYIQHREK</sequence>
<comment type="caution">
    <text evidence="19">The sequence shown here is derived from an EMBL/GenBank/DDBJ whole genome shotgun (WGS) entry which is preliminary data.</text>
</comment>
<comment type="pathway">
    <text evidence="3">Lipid metabolism.</text>
</comment>
<keyword evidence="11" id="KW-0443">Lipid metabolism</keyword>
<dbReference type="EC" id="2.7.8.5" evidence="5 16"/>
<evidence type="ECO:0000256" key="6">
    <source>
        <dbReference type="ARBA" id="ARBA00014944"/>
    </source>
</evidence>
<evidence type="ECO:0000313" key="20">
    <source>
        <dbReference type="Proteomes" id="UP000655420"/>
    </source>
</evidence>
<dbReference type="GO" id="GO:0008444">
    <property type="term" value="F:CDP-diacylglycerol-glycerol-3-phosphate 3-phosphatidyltransferase activity"/>
    <property type="evidence" value="ECO:0007669"/>
    <property type="project" value="UniProtKB-UniRule"/>
</dbReference>
<dbReference type="EMBL" id="JAEHHL010000010">
    <property type="protein sequence ID" value="MBK0400770.1"/>
    <property type="molecule type" value="Genomic_DNA"/>
</dbReference>
<dbReference type="InterPro" id="IPR048254">
    <property type="entry name" value="CDP_ALCOHOL_P_TRANSF_CS"/>
</dbReference>
<dbReference type="Proteomes" id="UP000655420">
    <property type="component" value="Unassembled WGS sequence"/>
</dbReference>
<dbReference type="InterPro" id="IPR050324">
    <property type="entry name" value="CDP-alcohol_PTase-I"/>
</dbReference>
<evidence type="ECO:0000256" key="9">
    <source>
        <dbReference type="ARBA" id="ARBA00022692"/>
    </source>
</evidence>
<evidence type="ECO:0000256" key="18">
    <source>
        <dbReference type="SAM" id="Phobius"/>
    </source>
</evidence>